<name>A0ACB8EHA9_9SAUR</name>
<evidence type="ECO:0000313" key="1">
    <source>
        <dbReference type="EMBL" id="KAH7991866.1"/>
    </source>
</evidence>
<organism evidence="1 2">
    <name type="scientific">Sphaerodactylus townsendi</name>
    <dbReference type="NCBI Taxonomy" id="933632"/>
    <lineage>
        <taxon>Eukaryota</taxon>
        <taxon>Metazoa</taxon>
        <taxon>Chordata</taxon>
        <taxon>Craniata</taxon>
        <taxon>Vertebrata</taxon>
        <taxon>Euteleostomi</taxon>
        <taxon>Lepidosauria</taxon>
        <taxon>Squamata</taxon>
        <taxon>Bifurcata</taxon>
        <taxon>Gekkota</taxon>
        <taxon>Sphaerodactylidae</taxon>
        <taxon>Sphaerodactylus</taxon>
    </lineage>
</organism>
<gene>
    <name evidence="1" type="ORF">K3G42_015115</name>
</gene>
<sequence>MQSFSEVSKFLDSGFKPPSWVEKPQSRVYSIGENLVLLCKAIGNPEPTIKWRRNGLPLGDMKPSRGMITTREISITQLQLQDSAVYQCEATNKHGTILATANVDVLNITPELLTPDGEEYVSVVGHRSYLHCQFFAVPTPDVTWKAKINRAQFAKRLFLLWTKADNLSSLDMPSYYRYPNGTLEIIDTRKTDSASYSCWVSNSVGKSAIIATLTVRDATKVSIMPKNPQILKSHSVEFKCQAEYDSHLRHHFKISWWKNGEELDVNRTEEGRINKTKKNEISYMRIIKAYESYDICSSE</sequence>
<reference evidence="1" key="1">
    <citation type="submission" date="2021-08" db="EMBL/GenBank/DDBJ databases">
        <title>The first chromosome-level gecko genome reveals the dynamic sex chromosomes of Neotropical dwarf geckos (Sphaerodactylidae: Sphaerodactylus).</title>
        <authorList>
            <person name="Pinto B.J."/>
            <person name="Keating S.E."/>
            <person name="Gamble T."/>
        </authorList>
    </citation>
    <scope>NUCLEOTIDE SEQUENCE</scope>
    <source>
        <strain evidence="1">TG3544</strain>
    </source>
</reference>
<accession>A0ACB8EHA9</accession>
<dbReference type="EMBL" id="CM037616">
    <property type="protein sequence ID" value="KAH7991866.1"/>
    <property type="molecule type" value="Genomic_DNA"/>
</dbReference>
<keyword evidence="2" id="KW-1185">Reference proteome</keyword>
<protein>
    <submittedName>
        <fullName evidence="1">Uncharacterized protein</fullName>
    </submittedName>
</protein>
<comment type="caution">
    <text evidence="1">The sequence shown here is derived from an EMBL/GenBank/DDBJ whole genome shotgun (WGS) entry which is preliminary data.</text>
</comment>
<dbReference type="Proteomes" id="UP000827872">
    <property type="component" value="Linkage Group LG03"/>
</dbReference>
<proteinExistence type="predicted"/>
<evidence type="ECO:0000313" key="2">
    <source>
        <dbReference type="Proteomes" id="UP000827872"/>
    </source>
</evidence>